<evidence type="ECO:0000313" key="3">
    <source>
        <dbReference type="Proteomes" id="UP000616608"/>
    </source>
</evidence>
<sequence>MAGLWKRIATGAGILGAAATGTAAYVFRKELVTLNSIQKLSNQGLFEMTYAGDYGLDEFLRVGARTDAELIQFVSKRLLKGLPIKIDVPDLSCTTFRAKSSDGGYLFGRNFDLELGPSMIVHTNPPNGYSSVSMTHLPFLGLPDMESVKGTNKVLTLATPYIPMDGMNEKGLAIGILLLPDTPTAQQRGKIPIMCTTAIRLALDKAATVDEAIALFEKYDLNDSASSAYHYHLTDAEGNSAIIEYVDNEMHVLRHENNRQAATNFYQHPAKNSLGYGHDRYGKVMDKLAANNDVLTAEEAMALLQDVKLVEDVDVFSNKPAWTLWSAVYHNNKGRVEIASQRNYNDIFVISLQR</sequence>
<dbReference type="InterPro" id="IPR029055">
    <property type="entry name" value="Ntn_hydrolases_N"/>
</dbReference>
<dbReference type="PANTHER" id="PTHR35527:SF2">
    <property type="entry name" value="HYDROLASE"/>
    <property type="match status" value="1"/>
</dbReference>
<reference evidence="2" key="2">
    <citation type="submission" date="2020-09" db="EMBL/GenBank/DDBJ databases">
        <authorList>
            <person name="Sun Q."/>
            <person name="Zhou Y."/>
        </authorList>
    </citation>
    <scope>NUCLEOTIDE SEQUENCE</scope>
    <source>
        <strain evidence="2">CGMCC 1.15760</strain>
    </source>
</reference>
<dbReference type="CDD" id="cd01935">
    <property type="entry name" value="Ntn_CGH_like"/>
    <property type="match status" value="1"/>
</dbReference>
<dbReference type="Gene3D" id="3.60.60.10">
    <property type="entry name" value="Penicillin V Acylase, Chain A"/>
    <property type="match status" value="1"/>
</dbReference>
<dbReference type="Pfam" id="PF03417">
    <property type="entry name" value="AAT"/>
    <property type="match status" value="1"/>
</dbReference>
<dbReference type="NCBIfam" id="NF040521">
    <property type="entry name" value="C45_proenzyme"/>
    <property type="match status" value="1"/>
</dbReference>
<dbReference type="RefSeq" id="WP_188615915.1">
    <property type="nucleotide sequence ID" value="NZ_BMJT01000015.1"/>
</dbReference>
<name>A0A917GAK3_9BACI</name>
<feature type="domain" description="Peptidase C45 hydrolase" evidence="1">
    <location>
        <begin position="164"/>
        <end position="343"/>
    </location>
</feature>
<dbReference type="InterPro" id="IPR052193">
    <property type="entry name" value="Peptidase_C59"/>
</dbReference>
<evidence type="ECO:0000313" key="2">
    <source>
        <dbReference type="EMBL" id="GGG33520.1"/>
    </source>
</evidence>
<dbReference type="SUPFAM" id="SSF56235">
    <property type="entry name" value="N-terminal nucleophile aminohydrolases (Ntn hydrolases)"/>
    <property type="match status" value="1"/>
</dbReference>
<gene>
    <name evidence="2" type="ORF">GCM10007425_30260</name>
</gene>
<dbReference type="InterPro" id="IPR005079">
    <property type="entry name" value="Peptidase_C45_hydrolase"/>
</dbReference>
<organism evidence="2 3">
    <name type="scientific">Lysinibacillus alkalisoli</name>
    <dbReference type="NCBI Taxonomy" id="1911548"/>
    <lineage>
        <taxon>Bacteria</taxon>
        <taxon>Bacillati</taxon>
        <taxon>Bacillota</taxon>
        <taxon>Bacilli</taxon>
        <taxon>Bacillales</taxon>
        <taxon>Bacillaceae</taxon>
        <taxon>Lysinibacillus</taxon>
    </lineage>
</organism>
<reference evidence="2" key="1">
    <citation type="journal article" date="2014" name="Int. J. Syst. Evol. Microbiol.">
        <title>Complete genome sequence of Corynebacterium casei LMG S-19264T (=DSM 44701T), isolated from a smear-ripened cheese.</title>
        <authorList>
            <consortium name="US DOE Joint Genome Institute (JGI-PGF)"/>
            <person name="Walter F."/>
            <person name="Albersmeier A."/>
            <person name="Kalinowski J."/>
            <person name="Ruckert C."/>
        </authorList>
    </citation>
    <scope>NUCLEOTIDE SEQUENCE</scope>
    <source>
        <strain evidence="2">CGMCC 1.15760</strain>
    </source>
</reference>
<protein>
    <recommendedName>
        <fullName evidence="1">Peptidase C45 hydrolase domain-containing protein</fullName>
    </recommendedName>
</protein>
<dbReference type="AlphaFoldDB" id="A0A917GAK3"/>
<comment type="caution">
    <text evidence="2">The sequence shown here is derived from an EMBL/GenBank/DDBJ whole genome shotgun (WGS) entry which is preliminary data.</text>
</comment>
<keyword evidence="3" id="KW-1185">Reference proteome</keyword>
<dbReference type="PANTHER" id="PTHR35527">
    <property type="entry name" value="CHOLOYLGLYCINE HYDROLASE"/>
    <property type="match status" value="1"/>
</dbReference>
<dbReference type="InterPro" id="IPR047794">
    <property type="entry name" value="C45_proenzyme-like"/>
</dbReference>
<proteinExistence type="predicted"/>
<accession>A0A917GAK3</accession>
<dbReference type="EMBL" id="BMJT01000015">
    <property type="protein sequence ID" value="GGG33520.1"/>
    <property type="molecule type" value="Genomic_DNA"/>
</dbReference>
<dbReference type="Proteomes" id="UP000616608">
    <property type="component" value="Unassembled WGS sequence"/>
</dbReference>
<evidence type="ECO:0000259" key="1">
    <source>
        <dbReference type="Pfam" id="PF03417"/>
    </source>
</evidence>